<evidence type="ECO:0000313" key="4">
    <source>
        <dbReference type="Proteomes" id="UP000306196"/>
    </source>
</evidence>
<feature type="transmembrane region" description="Helical" evidence="1">
    <location>
        <begin position="148"/>
        <end position="171"/>
    </location>
</feature>
<reference evidence="3 4" key="1">
    <citation type="submission" date="2019-05" db="EMBL/GenBank/DDBJ databases">
        <title>Verrucobacter flavum gen. nov., sp. nov. a new member of the family Verrucomicrobiaceae.</title>
        <authorList>
            <person name="Szuroczki S."/>
            <person name="Abbaszade G."/>
            <person name="Szabo A."/>
            <person name="Felfoldi T."/>
            <person name="Schumann P."/>
            <person name="Boka K."/>
            <person name="Keki Z."/>
            <person name="Toumi M."/>
            <person name="Toth E."/>
        </authorList>
    </citation>
    <scope>NUCLEOTIDE SEQUENCE [LARGE SCALE GENOMIC DNA]</scope>
    <source>
        <strain evidence="3 4">MG-N-17</strain>
    </source>
</reference>
<evidence type="ECO:0000259" key="2">
    <source>
        <dbReference type="Pfam" id="PF03992"/>
    </source>
</evidence>
<keyword evidence="1" id="KW-0472">Membrane</keyword>
<proteinExistence type="predicted"/>
<dbReference type="Proteomes" id="UP000306196">
    <property type="component" value="Unassembled WGS sequence"/>
</dbReference>
<keyword evidence="3" id="KW-0503">Monooxygenase</keyword>
<keyword evidence="3" id="KW-0560">Oxidoreductase</keyword>
<keyword evidence="1" id="KW-0812">Transmembrane</keyword>
<dbReference type="Gene3D" id="3.30.70.100">
    <property type="match status" value="1"/>
</dbReference>
<dbReference type="InterPro" id="IPR007138">
    <property type="entry name" value="ABM_dom"/>
</dbReference>
<dbReference type="PANTHER" id="PTHR40057:SF1">
    <property type="entry name" value="SLR1162 PROTEIN"/>
    <property type="match status" value="1"/>
</dbReference>
<evidence type="ECO:0000313" key="3">
    <source>
        <dbReference type="EMBL" id="TLD71398.1"/>
    </source>
</evidence>
<dbReference type="PANTHER" id="PTHR40057">
    <property type="entry name" value="SLR1162 PROTEIN"/>
    <property type="match status" value="1"/>
</dbReference>
<feature type="domain" description="ABM" evidence="2">
    <location>
        <begin position="7"/>
        <end position="82"/>
    </location>
</feature>
<gene>
    <name evidence="3" type="ORF">FEM03_07670</name>
</gene>
<feature type="transmembrane region" description="Helical" evidence="1">
    <location>
        <begin position="120"/>
        <end position="142"/>
    </location>
</feature>
<name>A0A5R8KGG8_9BACT</name>
<sequence length="194" mass="21368">MDDESVHIAVVRRVRPERVKDFEAALGDFARVSLAEPGARGIQCLYPAPGAKVQEYGIMRTFANAAARDAFYASEAYHRWEKTIEPMVEGTLQIRELHGLEAWFRHASDGSPPPRWKMALLTWLAVWPVSMGIAALVLPLLGGLMHKVLVSGVIAAGITATLTWVAMPVLVKAAHGWLHPNSEDKVLQVPEKNN</sequence>
<dbReference type="Pfam" id="PF03992">
    <property type="entry name" value="ABM"/>
    <property type="match status" value="1"/>
</dbReference>
<organism evidence="3 4">
    <name type="scientific">Phragmitibacter flavus</name>
    <dbReference type="NCBI Taxonomy" id="2576071"/>
    <lineage>
        <taxon>Bacteria</taxon>
        <taxon>Pseudomonadati</taxon>
        <taxon>Verrucomicrobiota</taxon>
        <taxon>Verrucomicrobiia</taxon>
        <taxon>Verrucomicrobiales</taxon>
        <taxon>Verrucomicrobiaceae</taxon>
        <taxon>Phragmitibacter</taxon>
    </lineage>
</organism>
<dbReference type="OrthoDB" id="1494254at2"/>
<keyword evidence="4" id="KW-1185">Reference proteome</keyword>
<dbReference type="InterPro" id="IPR011008">
    <property type="entry name" value="Dimeric_a/b-barrel"/>
</dbReference>
<comment type="caution">
    <text evidence="3">The sequence shown here is derived from an EMBL/GenBank/DDBJ whole genome shotgun (WGS) entry which is preliminary data.</text>
</comment>
<evidence type="ECO:0000256" key="1">
    <source>
        <dbReference type="SAM" id="Phobius"/>
    </source>
</evidence>
<dbReference type="RefSeq" id="WP_138085611.1">
    <property type="nucleotide sequence ID" value="NZ_VAUV01000005.1"/>
</dbReference>
<dbReference type="EMBL" id="VAUV01000005">
    <property type="protein sequence ID" value="TLD71398.1"/>
    <property type="molecule type" value="Genomic_DNA"/>
</dbReference>
<keyword evidence="1" id="KW-1133">Transmembrane helix</keyword>
<dbReference type="InterPro" id="IPR038762">
    <property type="entry name" value="ABM_predict"/>
</dbReference>
<dbReference type="GO" id="GO:0004497">
    <property type="term" value="F:monooxygenase activity"/>
    <property type="evidence" value="ECO:0007669"/>
    <property type="project" value="UniProtKB-KW"/>
</dbReference>
<accession>A0A5R8KGG8</accession>
<dbReference type="SUPFAM" id="SSF54909">
    <property type="entry name" value="Dimeric alpha+beta barrel"/>
    <property type="match status" value="1"/>
</dbReference>
<protein>
    <submittedName>
        <fullName evidence="3">Antibiotic biosynthesis monooxygenase</fullName>
    </submittedName>
</protein>
<dbReference type="AlphaFoldDB" id="A0A5R8KGG8"/>